<dbReference type="STRING" id="587909.SAMN05421810_111160"/>
<accession>A0A1I6A7R9</accession>
<feature type="transmembrane region" description="Helical" evidence="1">
    <location>
        <begin position="12"/>
        <end position="35"/>
    </location>
</feature>
<dbReference type="AlphaFoldDB" id="A0A1I6A7R9"/>
<dbReference type="Proteomes" id="UP000198727">
    <property type="component" value="Unassembled WGS sequence"/>
</dbReference>
<keyword evidence="1" id="KW-0812">Transmembrane</keyword>
<feature type="transmembrane region" description="Helical" evidence="1">
    <location>
        <begin position="47"/>
        <end position="68"/>
    </location>
</feature>
<keyword evidence="1" id="KW-1133">Transmembrane helix</keyword>
<reference evidence="3" key="1">
    <citation type="submission" date="2016-10" db="EMBL/GenBank/DDBJ databases">
        <authorList>
            <person name="Varghese N."/>
            <person name="Submissions S."/>
        </authorList>
    </citation>
    <scope>NUCLEOTIDE SEQUENCE [LARGE SCALE GENOMIC DNA]</scope>
    <source>
        <strain evidence="3">CGMCC 4.5579</strain>
    </source>
</reference>
<sequence>MSSPAQAISLGVFRGVVTLHTALLVVQPVIVGRFLSGEFTMLAAHRTTASFIMVAALLQILASIALWRPGRRAKWPMAAAVAMLAIEVTQMVGGYSRALGLHLPLGVALVAGGIGFAIWAWLPHPEPTPRKADRGKMSVAGAR</sequence>
<organism evidence="2 3">
    <name type="scientific">Amycolatopsis arida</name>
    <dbReference type="NCBI Taxonomy" id="587909"/>
    <lineage>
        <taxon>Bacteria</taxon>
        <taxon>Bacillati</taxon>
        <taxon>Actinomycetota</taxon>
        <taxon>Actinomycetes</taxon>
        <taxon>Pseudonocardiales</taxon>
        <taxon>Pseudonocardiaceae</taxon>
        <taxon>Amycolatopsis</taxon>
    </lineage>
</organism>
<proteinExistence type="predicted"/>
<gene>
    <name evidence="2" type="ORF">SAMN05421810_111160</name>
</gene>
<evidence type="ECO:0000313" key="2">
    <source>
        <dbReference type="EMBL" id="SFQ64784.1"/>
    </source>
</evidence>
<keyword evidence="3" id="KW-1185">Reference proteome</keyword>
<evidence type="ECO:0000256" key="1">
    <source>
        <dbReference type="SAM" id="Phobius"/>
    </source>
</evidence>
<name>A0A1I6A7R9_9PSEU</name>
<protein>
    <submittedName>
        <fullName evidence="2">Uncharacterized protein</fullName>
    </submittedName>
</protein>
<dbReference type="EMBL" id="FOWW01000011">
    <property type="protein sequence ID" value="SFQ64784.1"/>
    <property type="molecule type" value="Genomic_DNA"/>
</dbReference>
<evidence type="ECO:0000313" key="3">
    <source>
        <dbReference type="Proteomes" id="UP000198727"/>
    </source>
</evidence>
<feature type="transmembrane region" description="Helical" evidence="1">
    <location>
        <begin position="101"/>
        <end position="122"/>
    </location>
</feature>
<keyword evidence="1" id="KW-0472">Membrane</keyword>